<accession>A0A7S4HM37</accession>
<protein>
    <submittedName>
        <fullName evidence="2">Uncharacterized protein</fullName>
    </submittedName>
</protein>
<gene>
    <name evidence="2" type="ORF">OAUR00152_LOCUS1622</name>
</gene>
<evidence type="ECO:0000313" key="2">
    <source>
        <dbReference type="EMBL" id="CAE2203296.1"/>
    </source>
</evidence>
<evidence type="ECO:0000256" key="1">
    <source>
        <dbReference type="SAM" id="MobiDB-lite"/>
    </source>
</evidence>
<organism evidence="2">
    <name type="scientific">Odontella aurita</name>
    <dbReference type="NCBI Taxonomy" id="265563"/>
    <lineage>
        <taxon>Eukaryota</taxon>
        <taxon>Sar</taxon>
        <taxon>Stramenopiles</taxon>
        <taxon>Ochrophyta</taxon>
        <taxon>Bacillariophyta</taxon>
        <taxon>Mediophyceae</taxon>
        <taxon>Biddulphiophycidae</taxon>
        <taxon>Eupodiscales</taxon>
        <taxon>Odontellaceae</taxon>
        <taxon>Odontella</taxon>
    </lineage>
</organism>
<feature type="compositionally biased region" description="Gly residues" evidence="1">
    <location>
        <begin position="246"/>
        <end position="262"/>
    </location>
</feature>
<dbReference type="AlphaFoldDB" id="A0A7S4HM37"/>
<name>A0A7S4HM37_9STRA</name>
<feature type="region of interest" description="Disordered" evidence="1">
    <location>
        <begin position="243"/>
        <end position="262"/>
    </location>
</feature>
<reference evidence="2" key="1">
    <citation type="submission" date="2021-01" db="EMBL/GenBank/DDBJ databases">
        <authorList>
            <person name="Corre E."/>
            <person name="Pelletier E."/>
            <person name="Niang G."/>
            <person name="Scheremetjew M."/>
            <person name="Finn R."/>
            <person name="Kale V."/>
            <person name="Holt S."/>
            <person name="Cochrane G."/>
            <person name="Meng A."/>
            <person name="Brown T."/>
            <person name="Cohen L."/>
        </authorList>
    </citation>
    <scope>NUCLEOTIDE SEQUENCE</scope>
    <source>
        <strain evidence="2">Isolate 1302-5</strain>
    </source>
</reference>
<sequence length="262" mass="28437">MAQFGVPKKAGTNFEQLQEQAKDAMGGGLAGMNMDALANMDMDEMQKMIEQAMEDPQMMQAMNQMNAGAADAMEQLSKMDPEAIQKQMMEGLSMLTSGDIMESVMGKKDEVLETLAAQGLVDEAKIEEYKNDPDLFEREMKDAFGQMKDIFSNPETVKAATEMMKGMSDIMANPEKAMQQLASSMQGALGDDDKIEEARLQLLANPDKAGNPLLADMFKGDEMKEILTDPVKWREQVKKGQNMLLGGEGGAGAGQGAGVGEL</sequence>
<proteinExistence type="predicted"/>
<dbReference type="EMBL" id="HBKQ01002425">
    <property type="protein sequence ID" value="CAE2203296.1"/>
    <property type="molecule type" value="Transcribed_RNA"/>
</dbReference>